<name>A0A6B0UCT4_IXORI</name>
<protein>
    <submittedName>
        <fullName evidence="1">Putative secreted protein</fullName>
    </submittedName>
</protein>
<evidence type="ECO:0000313" key="1">
    <source>
        <dbReference type="EMBL" id="MXU86475.1"/>
    </source>
</evidence>
<accession>A0A6B0UCT4</accession>
<organism evidence="1">
    <name type="scientific">Ixodes ricinus</name>
    <name type="common">Common tick</name>
    <name type="synonym">Acarus ricinus</name>
    <dbReference type="NCBI Taxonomy" id="34613"/>
    <lineage>
        <taxon>Eukaryota</taxon>
        <taxon>Metazoa</taxon>
        <taxon>Ecdysozoa</taxon>
        <taxon>Arthropoda</taxon>
        <taxon>Chelicerata</taxon>
        <taxon>Arachnida</taxon>
        <taxon>Acari</taxon>
        <taxon>Parasitiformes</taxon>
        <taxon>Ixodida</taxon>
        <taxon>Ixodoidea</taxon>
        <taxon>Ixodidae</taxon>
        <taxon>Ixodinae</taxon>
        <taxon>Ixodes</taxon>
    </lineage>
</organism>
<dbReference type="AlphaFoldDB" id="A0A6B0UCT4"/>
<dbReference type="EMBL" id="GIFC01004392">
    <property type="protein sequence ID" value="MXU86475.1"/>
    <property type="molecule type" value="Transcribed_RNA"/>
</dbReference>
<proteinExistence type="predicted"/>
<reference evidence="1" key="1">
    <citation type="submission" date="2019-12" db="EMBL/GenBank/DDBJ databases">
        <title>An insight into the sialome of adult female Ixodes ricinus ticks feeding for 6 days.</title>
        <authorList>
            <person name="Perner J."/>
            <person name="Ribeiro J.M.C."/>
        </authorList>
    </citation>
    <scope>NUCLEOTIDE SEQUENCE</scope>
    <source>
        <strain evidence="1">Semi-engorged</strain>
        <tissue evidence="1">Salivary glands</tissue>
    </source>
</reference>
<sequence length="91" mass="9835">MASGSLQGPWHGVVWRWVQLALSQDAGQAVGQGACRGRRHLRGRHQFRQSQSLRHGRGHLVVILDHTHCGAAGRVGTSPVEGATTPASRLR</sequence>